<dbReference type="NCBIfam" id="NF033784">
    <property type="entry name" value="transport_merC"/>
    <property type="match status" value="1"/>
</dbReference>
<dbReference type="Proteomes" id="UP000245790">
    <property type="component" value="Unassembled WGS sequence"/>
</dbReference>
<dbReference type="OrthoDB" id="4764601at2"/>
<dbReference type="PROSITE" id="PS51257">
    <property type="entry name" value="PROKAR_LIPOPROTEIN"/>
    <property type="match status" value="1"/>
</dbReference>
<feature type="transmembrane region" description="Helical" evidence="1">
    <location>
        <begin position="12"/>
        <end position="40"/>
    </location>
</feature>
<proteinExistence type="predicted"/>
<dbReference type="GO" id="GO:0016020">
    <property type="term" value="C:membrane"/>
    <property type="evidence" value="ECO:0007669"/>
    <property type="project" value="InterPro"/>
</dbReference>
<keyword evidence="1" id="KW-1133">Transmembrane helix</keyword>
<feature type="transmembrane region" description="Helical" evidence="1">
    <location>
        <begin position="46"/>
        <end position="65"/>
    </location>
</feature>
<dbReference type="GO" id="GO:0015097">
    <property type="term" value="F:mercury ion transmembrane transporter activity"/>
    <property type="evidence" value="ECO:0007669"/>
    <property type="project" value="InterPro"/>
</dbReference>
<feature type="transmembrane region" description="Helical" evidence="1">
    <location>
        <begin position="101"/>
        <end position="122"/>
    </location>
</feature>
<keyword evidence="1" id="KW-0472">Membrane</keyword>
<dbReference type="Pfam" id="PF03203">
    <property type="entry name" value="MerC"/>
    <property type="match status" value="1"/>
</dbReference>
<name>A0A316FGE3_9GAMM</name>
<dbReference type="RefSeq" id="WP_109764564.1">
    <property type="nucleotide sequence ID" value="NZ_QGGU01000011.1"/>
</dbReference>
<evidence type="ECO:0000313" key="2">
    <source>
        <dbReference type="EMBL" id="PWK47313.1"/>
    </source>
</evidence>
<protein>
    <submittedName>
        <fullName evidence="2">Mercuric ion transport protein</fullName>
    </submittedName>
</protein>
<sequence length="125" mass="13816">MVNKLVDKLGIFGVWLAALSCTACFPALGTVASLLGLGFLSSLEGIAINYLLPILALVVLLANSLSWYNNRQHIRGVLGVSGPLAILTTLYLFWSAHWSTYLFYLGLSLMLLTSIIDMYRWFNKT</sequence>
<keyword evidence="3" id="KW-1185">Reference proteome</keyword>
<dbReference type="EMBL" id="QGGU01000011">
    <property type="protein sequence ID" value="PWK47313.1"/>
    <property type="molecule type" value="Genomic_DNA"/>
</dbReference>
<reference evidence="2 3" key="1">
    <citation type="submission" date="2018-05" db="EMBL/GenBank/DDBJ databases">
        <title>Genomic Encyclopedia of Type Strains, Phase IV (KMG-IV): sequencing the most valuable type-strain genomes for metagenomic binning, comparative biology and taxonomic classification.</title>
        <authorList>
            <person name="Goeker M."/>
        </authorList>
    </citation>
    <scope>NUCLEOTIDE SEQUENCE [LARGE SCALE GENOMIC DNA]</scope>
    <source>
        <strain evidence="2 3">DSM 25350</strain>
    </source>
</reference>
<gene>
    <name evidence="2" type="ORF">C8D97_11158</name>
</gene>
<evidence type="ECO:0000313" key="3">
    <source>
        <dbReference type="Proteomes" id="UP000245790"/>
    </source>
</evidence>
<accession>A0A316FGE3</accession>
<evidence type="ECO:0000256" key="1">
    <source>
        <dbReference type="SAM" id="Phobius"/>
    </source>
</evidence>
<dbReference type="AlphaFoldDB" id="A0A316FGE3"/>
<feature type="transmembrane region" description="Helical" evidence="1">
    <location>
        <begin position="77"/>
        <end position="95"/>
    </location>
</feature>
<organism evidence="2 3">
    <name type="scientific">Pleionea mediterranea</name>
    <dbReference type="NCBI Taxonomy" id="523701"/>
    <lineage>
        <taxon>Bacteria</taxon>
        <taxon>Pseudomonadati</taxon>
        <taxon>Pseudomonadota</taxon>
        <taxon>Gammaproteobacteria</taxon>
        <taxon>Oceanospirillales</taxon>
        <taxon>Pleioneaceae</taxon>
        <taxon>Pleionea</taxon>
    </lineage>
</organism>
<comment type="caution">
    <text evidence="2">The sequence shown here is derived from an EMBL/GenBank/DDBJ whole genome shotgun (WGS) entry which is preliminary data.</text>
</comment>
<dbReference type="InterPro" id="IPR004891">
    <property type="entry name" value="Mercury-R_MerC"/>
</dbReference>
<keyword evidence="1" id="KW-0812">Transmembrane</keyword>